<dbReference type="InterPro" id="IPR016181">
    <property type="entry name" value="Acyl_CoA_acyltransferase"/>
</dbReference>
<name>A0A7C9TK78_9BURK</name>
<keyword evidence="1 4" id="KW-0808">Transferase</keyword>
<evidence type="ECO:0000313" key="5">
    <source>
        <dbReference type="Proteomes" id="UP000484255"/>
    </source>
</evidence>
<dbReference type="SUPFAM" id="SSF55729">
    <property type="entry name" value="Acyl-CoA N-acyltransferases (Nat)"/>
    <property type="match status" value="1"/>
</dbReference>
<evidence type="ECO:0000259" key="3">
    <source>
        <dbReference type="PROSITE" id="PS51186"/>
    </source>
</evidence>
<keyword evidence="5" id="KW-1185">Reference proteome</keyword>
<dbReference type="Pfam" id="PF00583">
    <property type="entry name" value="Acetyltransf_1"/>
    <property type="match status" value="1"/>
</dbReference>
<feature type="domain" description="N-acetyltransferase" evidence="3">
    <location>
        <begin position="1"/>
        <end position="152"/>
    </location>
</feature>
<evidence type="ECO:0000313" key="4">
    <source>
        <dbReference type="EMBL" id="NDY91463.1"/>
    </source>
</evidence>
<protein>
    <submittedName>
        <fullName evidence="4">GNAT family N-acetyltransferase</fullName>
    </submittedName>
</protein>
<dbReference type="RefSeq" id="WP_163457313.1">
    <property type="nucleotide sequence ID" value="NZ_JAAGOH010000009.1"/>
</dbReference>
<proteinExistence type="predicted"/>
<dbReference type="PROSITE" id="PS51186">
    <property type="entry name" value="GNAT"/>
    <property type="match status" value="1"/>
</dbReference>
<evidence type="ECO:0000256" key="2">
    <source>
        <dbReference type="ARBA" id="ARBA00023315"/>
    </source>
</evidence>
<comment type="caution">
    <text evidence="4">The sequence shown here is derived from an EMBL/GenBank/DDBJ whole genome shotgun (WGS) entry which is preliminary data.</text>
</comment>
<reference evidence="4 5" key="1">
    <citation type="submission" date="2020-02" db="EMBL/GenBank/DDBJ databases">
        <title>Ideonella bacterium strain TBM-1.</title>
        <authorList>
            <person name="Chen W.-M."/>
        </authorList>
    </citation>
    <scope>NUCLEOTIDE SEQUENCE [LARGE SCALE GENOMIC DNA]</scope>
    <source>
        <strain evidence="4 5">TBM-1</strain>
    </source>
</reference>
<dbReference type="AlphaFoldDB" id="A0A7C9TK78"/>
<dbReference type="GO" id="GO:0016747">
    <property type="term" value="F:acyltransferase activity, transferring groups other than amino-acyl groups"/>
    <property type="evidence" value="ECO:0007669"/>
    <property type="project" value="InterPro"/>
</dbReference>
<dbReference type="InterPro" id="IPR000182">
    <property type="entry name" value="GNAT_dom"/>
</dbReference>
<dbReference type="Gene3D" id="3.40.630.30">
    <property type="match status" value="1"/>
</dbReference>
<dbReference type="EMBL" id="JAAGOH010000009">
    <property type="protein sequence ID" value="NDY91463.1"/>
    <property type="molecule type" value="Genomic_DNA"/>
</dbReference>
<dbReference type="Proteomes" id="UP000484255">
    <property type="component" value="Unassembled WGS sequence"/>
</dbReference>
<keyword evidence="2" id="KW-0012">Acyltransferase</keyword>
<gene>
    <name evidence="4" type="ORF">G3A44_09705</name>
</gene>
<accession>A0A7C9TK78</accession>
<dbReference type="CDD" id="cd04301">
    <property type="entry name" value="NAT_SF"/>
    <property type="match status" value="1"/>
</dbReference>
<organism evidence="4 5">
    <name type="scientific">Ideonella livida</name>
    <dbReference type="NCBI Taxonomy" id="2707176"/>
    <lineage>
        <taxon>Bacteria</taxon>
        <taxon>Pseudomonadati</taxon>
        <taxon>Pseudomonadota</taxon>
        <taxon>Betaproteobacteria</taxon>
        <taxon>Burkholderiales</taxon>
        <taxon>Sphaerotilaceae</taxon>
        <taxon>Ideonella</taxon>
    </lineage>
</organism>
<dbReference type="InterPro" id="IPR050832">
    <property type="entry name" value="Bact_Acetyltransf"/>
</dbReference>
<evidence type="ECO:0000256" key="1">
    <source>
        <dbReference type="ARBA" id="ARBA00022679"/>
    </source>
</evidence>
<sequence length="152" mass="17034">MPNLPEEFLSQVYEQAPRELARLVDTGLEMSNEMAAPLDQVRPLAVMRGVADAQGRLRRDALVGGAMGRSWGACVELQQLWVHPDRRLQGHGRLLVEAFERAALQRGCRLVYLETFTFQAPEFYARLGYQTGHQIAGFGAGIRKLLLTKALR</sequence>
<dbReference type="PANTHER" id="PTHR43877">
    <property type="entry name" value="AMINOALKYLPHOSPHONATE N-ACETYLTRANSFERASE-RELATED-RELATED"/>
    <property type="match status" value="1"/>
</dbReference>